<evidence type="ECO:0000313" key="2">
    <source>
        <dbReference type="WBParaSite" id="L893_g14935.t1"/>
    </source>
</evidence>
<accession>A0A1I7YCE4</accession>
<organism evidence="1 2">
    <name type="scientific">Steinernema glaseri</name>
    <dbReference type="NCBI Taxonomy" id="37863"/>
    <lineage>
        <taxon>Eukaryota</taxon>
        <taxon>Metazoa</taxon>
        <taxon>Ecdysozoa</taxon>
        <taxon>Nematoda</taxon>
        <taxon>Chromadorea</taxon>
        <taxon>Rhabditida</taxon>
        <taxon>Tylenchina</taxon>
        <taxon>Panagrolaimomorpha</taxon>
        <taxon>Strongyloidoidea</taxon>
        <taxon>Steinernematidae</taxon>
        <taxon>Steinernema</taxon>
    </lineage>
</organism>
<evidence type="ECO:0000313" key="1">
    <source>
        <dbReference type="Proteomes" id="UP000095287"/>
    </source>
</evidence>
<name>A0A1I7YCE4_9BILA</name>
<dbReference type="WBParaSite" id="L893_g14935.t1">
    <property type="protein sequence ID" value="L893_g14935.t1"/>
    <property type="gene ID" value="L893_g14935"/>
</dbReference>
<reference evidence="2" key="1">
    <citation type="submission" date="2016-11" db="UniProtKB">
        <authorList>
            <consortium name="WormBaseParasite"/>
        </authorList>
    </citation>
    <scope>IDENTIFICATION</scope>
</reference>
<dbReference type="Proteomes" id="UP000095287">
    <property type="component" value="Unplaced"/>
</dbReference>
<dbReference type="AlphaFoldDB" id="A0A1I7YCE4"/>
<keyword evidence="1" id="KW-1185">Reference proteome</keyword>
<proteinExistence type="predicted"/>
<protein>
    <submittedName>
        <fullName evidence="2">DUF1534 domain-containing protein</fullName>
    </submittedName>
</protein>
<sequence>MSLAEMTPTRGYFGRRRTDRRVLRPRHRVEDNVFVAKTRRGRKKSAVSATEKTLCRARRHSHAITAVWESSLIDGKYIADAGERC</sequence>